<organism evidence="1 2">
    <name type="scientific">Methylocucumis oryzae</name>
    <dbReference type="NCBI Taxonomy" id="1632867"/>
    <lineage>
        <taxon>Bacteria</taxon>
        <taxon>Pseudomonadati</taxon>
        <taxon>Pseudomonadota</taxon>
        <taxon>Gammaproteobacteria</taxon>
        <taxon>Methylococcales</taxon>
        <taxon>Methylococcaceae</taxon>
        <taxon>Methylocucumis</taxon>
    </lineage>
</organism>
<protein>
    <submittedName>
        <fullName evidence="1">Uncharacterized protein</fullName>
    </submittedName>
</protein>
<dbReference type="AlphaFoldDB" id="A0A0F3IHX8"/>
<sequence length="143" mass="16652">MKTIKRDKNFQELGQSFSRESLSMLTKIPMERYRTKLDLDNDGDITDTIIKSTSLVSVSANVRMEVDGLFIVDKQLRQVEEAKMHDIFADKEILEWPSVAHFPPLAAPIDLFVYKGKTYFDGFINISFFWTFRQQLTDMYPLS</sequence>
<dbReference type="RefSeq" id="WP_045780728.1">
    <property type="nucleotide sequence ID" value="NZ_LAJX01000318.1"/>
</dbReference>
<gene>
    <name evidence="1" type="ORF">VZ94_20935</name>
</gene>
<dbReference type="EMBL" id="LAJX01000318">
    <property type="protein sequence ID" value="KJV05054.1"/>
    <property type="molecule type" value="Genomic_DNA"/>
</dbReference>
<evidence type="ECO:0000313" key="1">
    <source>
        <dbReference type="EMBL" id="KJV05054.1"/>
    </source>
</evidence>
<dbReference type="Proteomes" id="UP000033684">
    <property type="component" value="Unassembled WGS sequence"/>
</dbReference>
<reference evidence="2" key="1">
    <citation type="submission" date="2015-03" db="EMBL/GenBank/DDBJ databases">
        <title>Draft genome sequence of a novel methanotroph (Sn10-6) isolated from flooded ricefield rhizosphere in India.</title>
        <authorList>
            <person name="Pandit P.S."/>
            <person name="Pore S.D."/>
            <person name="Arora P."/>
            <person name="Kapse N.G."/>
            <person name="Dhakephalkar P.K."/>
            <person name="Rahalkar M.C."/>
        </authorList>
    </citation>
    <scope>NUCLEOTIDE SEQUENCE [LARGE SCALE GENOMIC DNA]</scope>
    <source>
        <strain evidence="2">Sn10-6</strain>
    </source>
</reference>
<dbReference type="OrthoDB" id="10009496at2"/>
<name>A0A0F3IHX8_9GAMM</name>
<accession>A0A0F3IHX8</accession>
<keyword evidence="2" id="KW-1185">Reference proteome</keyword>
<reference evidence="1 2" key="2">
    <citation type="journal article" date="2016" name="Microb. Ecol.">
        <title>Genome Characteristics of a Novel Type I Methanotroph (Sn10-6) Isolated from a Flooded Indian Rice Field.</title>
        <authorList>
            <person name="Rahalkar M.C."/>
            <person name="Pandit P.S."/>
            <person name="Dhakephalkar P.K."/>
            <person name="Pore S."/>
            <person name="Arora P."/>
            <person name="Kapse N."/>
        </authorList>
    </citation>
    <scope>NUCLEOTIDE SEQUENCE [LARGE SCALE GENOMIC DNA]</scope>
    <source>
        <strain evidence="1 2">Sn10-6</strain>
    </source>
</reference>
<comment type="caution">
    <text evidence="1">The sequence shown here is derived from an EMBL/GenBank/DDBJ whole genome shotgun (WGS) entry which is preliminary data.</text>
</comment>
<evidence type="ECO:0000313" key="2">
    <source>
        <dbReference type="Proteomes" id="UP000033684"/>
    </source>
</evidence>
<proteinExistence type="predicted"/>